<dbReference type="GO" id="GO:0006629">
    <property type="term" value="P:lipid metabolic process"/>
    <property type="evidence" value="ECO:0007669"/>
    <property type="project" value="InterPro"/>
</dbReference>
<dbReference type="AlphaFoldDB" id="A0A0A5G419"/>
<feature type="domain" description="GP-PDE" evidence="1">
    <location>
        <begin position="3"/>
        <end position="239"/>
    </location>
</feature>
<evidence type="ECO:0000313" key="2">
    <source>
        <dbReference type="EMBL" id="KGX85835.1"/>
    </source>
</evidence>
<dbReference type="PROSITE" id="PS51704">
    <property type="entry name" value="GP_PDE"/>
    <property type="match status" value="1"/>
</dbReference>
<evidence type="ECO:0000313" key="3">
    <source>
        <dbReference type="Proteomes" id="UP000030403"/>
    </source>
</evidence>
<dbReference type="PANTHER" id="PTHR46211:SF1">
    <property type="entry name" value="GLYCEROPHOSPHODIESTER PHOSPHODIESTERASE, CYTOPLASMIC"/>
    <property type="match status" value="1"/>
</dbReference>
<sequence length="249" mass="28760">MNTAIYAHRGASKIAPENTMPAFKLAKKIGADGIETDVQLTKDHIPVLIHDESLNRTTNGTGFIYQYTYEELKNLDTGSWFATKYKGTQIVTLEEFLTWIKDTKLKLNLELKNNIVDYSSIEYIVQEQLQHFNMDTRTVISSFNPNSIRRYNDLFPDADTALLLSKRVKDPLARVREVGANGLHTKYSVLTRRLVKDCQNNDLPLRIYTVNRPSRLMRCYKLNCNGIFTDVPHSAIEYKELYKHKYSQT</sequence>
<comment type="caution">
    <text evidence="2">The sequence shown here is derived from an EMBL/GenBank/DDBJ whole genome shotgun (WGS) entry which is preliminary data.</text>
</comment>
<dbReference type="PANTHER" id="PTHR46211">
    <property type="entry name" value="GLYCEROPHOSPHORYL DIESTER PHOSPHODIESTERASE"/>
    <property type="match status" value="1"/>
</dbReference>
<dbReference type="EMBL" id="AVPF01000036">
    <property type="protein sequence ID" value="KGX85835.1"/>
    <property type="molecule type" value="Genomic_DNA"/>
</dbReference>
<name>A0A0A5G419_9BACI</name>
<dbReference type="Proteomes" id="UP000030403">
    <property type="component" value="Unassembled WGS sequence"/>
</dbReference>
<dbReference type="eggNOG" id="COG0584">
    <property type="taxonomic scope" value="Bacteria"/>
</dbReference>
<protein>
    <submittedName>
        <fullName evidence="2">Glycerophosphodiester phosphodiesterase</fullName>
    </submittedName>
</protein>
<dbReference type="SUPFAM" id="SSF51695">
    <property type="entry name" value="PLC-like phosphodiesterases"/>
    <property type="match status" value="1"/>
</dbReference>
<dbReference type="STRING" id="1385511.GCA_000425225_02031"/>
<dbReference type="CDD" id="cd08563">
    <property type="entry name" value="GDPD_TtGDE_like"/>
    <property type="match status" value="1"/>
</dbReference>
<dbReference type="Gene3D" id="3.20.20.190">
    <property type="entry name" value="Phosphatidylinositol (PI) phosphodiesterase"/>
    <property type="match status" value="1"/>
</dbReference>
<dbReference type="GO" id="GO:0008081">
    <property type="term" value="F:phosphoric diester hydrolase activity"/>
    <property type="evidence" value="ECO:0007669"/>
    <property type="project" value="InterPro"/>
</dbReference>
<dbReference type="InterPro" id="IPR030395">
    <property type="entry name" value="GP_PDE_dom"/>
</dbReference>
<proteinExistence type="predicted"/>
<gene>
    <name evidence="2" type="ORF">N783_13810</name>
</gene>
<keyword evidence="3" id="KW-1185">Reference proteome</keyword>
<accession>A0A0A5G419</accession>
<dbReference type="Pfam" id="PF03009">
    <property type="entry name" value="GDPD"/>
    <property type="match status" value="1"/>
</dbReference>
<dbReference type="InterPro" id="IPR017946">
    <property type="entry name" value="PLC-like_Pdiesterase_TIM-brl"/>
</dbReference>
<reference evidence="2 3" key="1">
    <citation type="submission" date="2013-08" db="EMBL/GenBank/DDBJ databases">
        <authorList>
            <person name="Huang J."/>
            <person name="Wang G."/>
        </authorList>
    </citation>
    <scope>NUCLEOTIDE SEQUENCE [LARGE SCALE GENOMIC DNA]</scope>
    <source>
        <strain evidence="2 3">BH030004</strain>
    </source>
</reference>
<dbReference type="RefSeq" id="WP_036842513.1">
    <property type="nucleotide sequence ID" value="NZ_AULJ01000020.1"/>
</dbReference>
<organism evidence="2 3">
    <name type="scientific">Pontibacillus marinus BH030004 = DSM 16465</name>
    <dbReference type="NCBI Taxonomy" id="1385511"/>
    <lineage>
        <taxon>Bacteria</taxon>
        <taxon>Bacillati</taxon>
        <taxon>Bacillota</taxon>
        <taxon>Bacilli</taxon>
        <taxon>Bacillales</taxon>
        <taxon>Bacillaceae</taxon>
        <taxon>Pontibacillus</taxon>
    </lineage>
</organism>
<dbReference type="OrthoDB" id="384721at2"/>
<evidence type="ECO:0000259" key="1">
    <source>
        <dbReference type="PROSITE" id="PS51704"/>
    </source>
</evidence>